<dbReference type="AlphaFoldDB" id="A0A5D8Z188"/>
<comment type="subcellular location">
    <subcellularLocation>
        <location evidence="10">Cell outer membrane</location>
        <topology evidence="10">Lipid-anchor</topology>
    </subcellularLocation>
    <subcellularLocation>
        <location evidence="1">Membrane</location>
    </subcellularLocation>
</comment>
<evidence type="ECO:0000313" key="12">
    <source>
        <dbReference type="EMBL" id="TZF88755.1"/>
    </source>
</evidence>
<evidence type="ECO:0000313" key="13">
    <source>
        <dbReference type="Proteomes" id="UP000323164"/>
    </source>
</evidence>
<dbReference type="Pfam" id="PF02321">
    <property type="entry name" value="OEP"/>
    <property type="match status" value="2"/>
</dbReference>
<keyword evidence="11" id="KW-0175">Coiled coil</keyword>
<comment type="function">
    <text evidence="9">Could be involved in resistance to puromycin, acriflavine and tetraphenylarsonium chloride.</text>
</comment>
<name>A0A5D8Z188_9GAMM</name>
<feature type="signal peptide" evidence="10">
    <location>
        <begin position="1"/>
        <end position="19"/>
    </location>
</feature>
<keyword evidence="6 10" id="KW-0472">Membrane</keyword>
<evidence type="ECO:0000256" key="4">
    <source>
        <dbReference type="ARBA" id="ARBA00022692"/>
    </source>
</evidence>
<accession>A0A5D8Z188</accession>
<dbReference type="GO" id="GO:0009279">
    <property type="term" value="C:cell outer membrane"/>
    <property type="evidence" value="ECO:0007669"/>
    <property type="project" value="UniProtKB-SubCell"/>
</dbReference>
<evidence type="ECO:0000256" key="10">
    <source>
        <dbReference type="RuleBase" id="RU362097"/>
    </source>
</evidence>
<comment type="caution">
    <text evidence="12">The sequence shown here is derived from an EMBL/GenBank/DDBJ whole genome shotgun (WGS) entry which is preliminary data.</text>
</comment>
<keyword evidence="8 10" id="KW-0449">Lipoprotein</keyword>
<keyword evidence="5 10" id="KW-0732">Signal</keyword>
<evidence type="ECO:0000256" key="2">
    <source>
        <dbReference type="ARBA" id="ARBA00007613"/>
    </source>
</evidence>
<sequence>MTRNSAAPALRRLAPLVLALAVAGCASMRGVDPKAHPLDADALAASQTLSGAGHVPLQRDWWRAFGDPQLDTLIDEALQGQPSLAAADARVRQAVAQAGLADSARQPMVGATAQYSGIRIPESIAPPPLGGEYKGVILLGLNIKYSPDLWGGQRARYDAAIGQLRAVEVEAQASRLTLASNIARAYVGLAQAYDALDVATSEKSRSQKLLGLGRQRVKAGIDNQLQTRNAEVLVDSASQQAQAAQQQIDGAKHAIAALLGKGPDRAASIVRPKLLKAPPPGVPSVIPSELLGHRPDVVASRWRAEAASRAIHSAKSEFYPAVNLSALIGVAAGGLTDLFSTKALLAQGGPALTLPIFDGGRLRNNLARTDAEYDLAVAAYNGSLVTGLREVADALDTARALDAQIASVRLARQSAQAALSLANTRYKAGLTTQIDVLAAQRPLLQLDQQLAALRAQRLIATVDLDQALGGGLELTAPPSEPDAATASR</sequence>
<evidence type="ECO:0000256" key="5">
    <source>
        <dbReference type="ARBA" id="ARBA00022729"/>
    </source>
</evidence>
<keyword evidence="3 10" id="KW-1134">Transmembrane beta strand</keyword>
<evidence type="ECO:0000256" key="3">
    <source>
        <dbReference type="ARBA" id="ARBA00022452"/>
    </source>
</evidence>
<comment type="similarity">
    <text evidence="2 10">Belongs to the outer membrane factor (OMF) (TC 1.B.17) family.</text>
</comment>
<dbReference type="PROSITE" id="PS51257">
    <property type="entry name" value="PROKAR_LIPOPROTEIN"/>
    <property type="match status" value="1"/>
</dbReference>
<evidence type="ECO:0000256" key="7">
    <source>
        <dbReference type="ARBA" id="ARBA00023139"/>
    </source>
</evidence>
<reference evidence="12 13" key="1">
    <citation type="submission" date="2019-08" db="EMBL/GenBank/DDBJ databases">
        <title>Draft genome sequence of Lysobacter sp. UKS-15.</title>
        <authorList>
            <person name="Im W.-T."/>
        </authorList>
    </citation>
    <scope>NUCLEOTIDE SEQUENCE [LARGE SCALE GENOMIC DNA]</scope>
    <source>
        <strain evidence="12 13">UKS-15</strain>
    </source>
</reference>
<dbReference type="OrthoDB" id="9770517at2"/>
<organism evidence="12 13">
    <name type="scientific">Cognatilysobacter lacus</name>
    <dbReference type="NCBI Taxonomy" id="1643323"/>
    <lineage>
        <taxon>Bacteria</taxon>
        <taxon>Pseudomonadati</taxon>
        <taxon>Pseudomonadota</taxon>
        <taxon>Gammaproteobacteria</taxon>
        <taxon>Lysobacterales</taxon>
        <taxon>Lysobacteraceae</taxon>
        <taxon>Cognatilysobacter</taxon>
    </lineage>
</organism>
<protein>
    <submittedName>
        <fullName evidence="12">Efflux transporter outer membrane subunit</fullName>
    </submittedName>
</protein>
<dbReference type="PANTHER" id="PTHR30203:SF20">
    <property type="entry name" value="MULTIDRUG RESISTANCE OUTER MEMBRANE PROTEIN MDTP-RELATED"/>
    <property type="match status" value="1"/>
</dbReference>
<dbReference type="GO" id="GO:0015562">
    <property type="term" value="F:efflux transmembrane transporter activity"/>
    <property type="evidence" value="ECO:0007669"/>
    <property type="project" value="InterPro"/>
</dbReference>
<gene>
    <name evidence="12" type="ORF">FW784_09540</name>
</gene>
<dbReference type="Proteomes" id="UP000323164">
    <property type="component" value="Unassembled WGS sequence"/>
</dbReference>
<evidence type="ECO:0000256" key="9">
    <source>
        <dbReference type="ARBA" id="ARBA00037313"/>
    </source>
</evidence>
<dbReference type="PANTHER" id="PTHR30203">
    <property type="entry name" value="OUTER MEMBRANE CATION EFFLUX PROTEIN"/>
    <property type="match status" value="1"/>
</dbReference>
<keyword evidence="4 10" id="KW-0812">Transmembrane</keyword>
<dbReference type="RefSeq" id="WP_149353118.1">
    <property type="nucleotide sequence ID" value="NZ_VTRV01000099.1"/>
</dbReference>
<evidence type="ECO:0000256" key="6">
    <source>
        <dbReference type="ARBA" id="ARBA00023136"/>
    </source>
</evidence>
<dbReference type="SUPFAM" id="SSF56954">
    <property type="entry name" value="Outer membrane efflux proteins (OEP)"/>
    <property type="match status" value="1"/>
</dbReference>
<dbReference type="Gene3D" id="2.20.200.10">
    <property type="entry name" value="Outer membrane efflux proteins (OEP)"/>
    <property type="match status" value="1"/>
</dbReference>
<feature type="coiled-coil region" evidence="11">
    <location>
        <begin position="227"/>
        <end position="261"/>
    </location>
</feature>
<proteinExistence type="inferred from homology"/>
<dbReference type="Gene3D" id="1.20.1600.10">
    <property type="entry name" value="Outer membrane efflux proteins (OEP)"/>
    <property type="match status" value="1"/>
</dbReference>
<keyword evidence="7 10" id="KW-0564">Palmitate</keyword>
<feature type="chain" id="PRO_5023155113" evidence="10">
    <location>
        <begin position="20"/>
        <end position="488"/>
    </location>
</feature>
<evidence type="ECO:0000256" key="11">
    <source>
        <dbReference type="SAM" id="Coils"/>
    </source>
</evidence>
<evidence type="ECO:0000256" key="1">
    <source>
        <dbReference type="ARBA" id="ARBA00004370"/>
    </source>
</evidence>
<evidence type="ECO:0000256" key="8">
    <source>
        <dbReference type="ARBA" id="ARBA00023288"/>
    </source>
</evidence>
<dbReference type="EMBL" id="VTRV01000099">
    <property type="protein sequence ID" value="TZF88755.1"/>
    <property type="molecule type" value="Genomic_DNA"/>
</dbReference>
<keyword evidence="13" id="KW-1185">Reference proteome</keyword>
<dbReference type="NCBIfam" id="TIGR01845">
    <property type="entry name" value="outer_NodT"/>
    <property type="match status" value="1"/>
</dbReference>
<dbReference type="InterPro" id="IPR003423">
    <property type="entry name" value="OMP_efflux"/>
</dbReference>
<dbReference type="InterPro" id="IPR010131">
    <property type="entry name" value="MdtP/NodT-like"/>
</dbReference>